<dbReference type="PANTHER" id="PTHR46146">
    <property type="entry name" value="SERINE/THREONINE-PROTEIN KINASE-LIKE PROTEIN CCR4"/>
    <property type="match status" value="1"/>
</dbReference>
<dbReference type="Gene3D" id="3.30.200.20">
    <property type="entry name" value="Phosphorylase Kinase, domain 1"/>
    <property type="match status" value="1"/>
</dbReference>
<evidence type="ECO:0000256" key="7">
    <source>
        <dbReference type="SAM" id="MobiDB-lite"/>
    </source>
</evidence>
<protein>
    <recommendedName>
        <fullName evidence="9">Protein kinase domain-containing protein</fullName>
    </recommendedName>
</protein>
<evidence type="ECO:0000313" key="10">
    <source>
        <dbReference type="EMBL" id="PKI31853.1"/>
    </source>
</evidence>
<feature type="compositionally biased region" description="Basic and acidic residues" evidence="7">
    <location>
        <begin position="275"/>
        <end position="296"/>
    </location>
</feature>
<dbReference type="Gene3D" id="2.130.10.30">
    <property type="entry name" value="Regulator of chromosome condensation 1/beta-lactamase-inhibitor protein II"/>
    <property type="match status" value="1"/>
</dbReference>
<evidence type="ECO:0000256" key="4">
    <source>
        <dbReference type="ARBA" id="ARBA00022777"/>
    </source>
</evidence>
<dbReference type="PANTHER" id="PTHR46146:SF1">
    <property type="entry name" value="SERINE_THREONINE-PROTEIN KINASE-LIKE PROTEIN CCR3"/>
    <property type="match status" value="1"/>
</dbReference>
<organism evidence="10 11">
    <name type="scientific">Punica granatum</name>
    <name type="common">Pomegranate</name>
    <dbReference type="NCBI Taxonomy" id="22663"/>
    <lineage>
        <taxon>Eukaryota</taxon>
        <taxon>Viridiplantae</taxon>
        <taxon>Streptophyta</taxon>
        <taxon>Embryophyta</taxon>
        <taxon>Tracheophyta</taxon>
        <taxon>Spermatophyta</taxon>
        <taxon>Magnoliopsida</taxon>
        <taxon>eudicotyledons</taxon>
        <taxon>Gunneridae</taxon>
        <taxon>Pentapetalae</taxon>
        <taxon>rosids</taxon>
        <taxon>malvids</taxon>
        <taxon>Myrtales</taxon>
        <taxon>Lythraceae</taxon>
        <taxon>Punica</taxon>
    </lineage>
</organism>
<keyword evidence="2" id="KW-0808">Transferase</keyword>
<evidence type="ECO:0000259" key="9">
    <source>
        <dbReference type="PROSITE" id="PS50011"/>
    </source>
</evidence>
<feature type="compositionally biased region" description="Basic and acidic residues" evidence="7">
    <location>
        <begin position="180"/>
        <end position="193"/>
    </location>
</feature>
<dbReference type="Pfam" id="PF14383">
    <property type="entry name" value="VARLMGL"/>
    <property type="match status" value="1"/>
</dbReference>
<evidence type="ECO:0000313" key="11">
    <source>
        <dbReference type="Proteomes" id="UP000233551"/>
    </source>
</evidence>
<dbReference type="GO" id="GO:0005524">
    <property type="term" value="F:ATP binding"/>
    <property type="evidence" value="ECO:0007669"/>
    <property type="project" value="UniProtKB-UniRule"/>
</dbReference>
<dbReference type="Proteomes" id="UP000233551">
    <property type="component" value="Unassembled WGS sequence"/>
</dbReference>
<dbReference type="GO" id="GO:0004674">
    <property type="term" value="F:protein serine/threonine kinase activity"/>
    <property type="evidence" value="ECO:0007669"/>
    <property type="project" value="UniProtKB-KW"/>
</dbReference>
<dbReference type="SUPFAM" id="SSF50985">
    <property type="entry name" value="RCC1/BLIP-II"/>
    <property type="match status" value="1"/>
</dbReference>
<gene>
    <name evidence="10" type="ORF">CRG98_047739</name>
</gene>
<proteinExistence type="predicted"/>
<dbReference type="FunFam" id="3.30.200.20:FF:000039">
    <property type="entry name" value="receptor-like protein kinase FERONIA"/>
    <property type="match status" value="1"/>
</dbReference>
<feature type="transmembrane region" description="Helical" evidence="8">
    <location>
        <begin position="787"/>
        <end position="809"/>
    </location>
</feature>
<keyword evidence="5 6" id="KW-0067">ATP-binding</keyword>
<keyword evidence="1" id="KW-0723">Serine/threonine-protein kinase</keyword>
<dbReference type="STRING" id="22663.A0A2I0HJT9"/>
<keyword evidence="4" id="KW-0418">Kinase</keyword>
<name>A0A2I0HJT9_PUNGR</name>
<evidence type="ECO:0000256" key="8">
    <source>
        <dbReference type="SAM" id="Phobius"/>
    </source>
</evidence>
<feature type="compositionally biased region" description="Basic residues" evidence="7">
    <location>
        <begin position="168"/>
        <end position="179"/>
    </location>
</feature>
<feature type="domain" description="Protein kinase" evidence="9">
    <location>
        <begin position="882"/>
        <end position="1176"/>
    </location>
</feature>
<dbReference type="SUPFAM" id="SSF56112">
    <property type="entry name" value="Protein kinase-like (PK-like)"/>
    <property type="match status" value="1"/>
</dbReference>
<keyword evidence="8" id="KW-0472">Membrane</keyword>
<accession>A0A2I0HJT9</accession>
<evidence type="ECO:0000256" key="6">
    <source>
        <dbReference type="PROSITE-ProRule" id="PRU10141"/>
    </source>
</evidence>
<dbReference type="InterPro" id="IPR009091">
    <property type="entry name" value="RCC1/BLIP-II"/>
</dbReference>
<comment type="caution">
    <text evidence="10">The sequence shown here is derived from an EMBL/GenBank/DDBJ whole genome shotgun (WGS) entry which is preliminary data.</text>
</comment>
<evidence type="ECO:0000256" key="2">
    <source>
        <dbReference type="ARBA" id="ARBA00022679"/>
    </source>
</evidence>
<dbReference type="PROSITE" id="PS00107">
    <property type="entry name" value="PROTEIN_KINASE_ATP"/>
    <property type="match status" value="1"/>
</dbReference>
<dbReference type="InterPro" id="IPR017441">
    <property type="entry name" value="Protein_kinase_ATP_BS"/>
</dbReference>
<feature type="binding site" evidence="6">
    <location>
        <position position="910"/>
    </location>
    <ligand>
        <name>ATP</name>
        <dbReference type="ChEBI" id="CHEBI:30616"/>
    </ligand>
</feature>
<dbReference type="EMBL" id="PGOL01008273">
    <property type="protein sequence ID" value="PKI31853.1"/>
    <property type="molecule type" value="Genomic_DNA"/>
</dbReference>
<keyword evidence="3 6" id="KW-0547">Nucleotide-binding</keyword>
<dbReference type="InterPro" id="IPR000719">
    <property type="entry name" value="Prot_kinase_dom"/>
</dbReference>
<evidence type="ECO:0000256" key="1">
    <source>
        <dbReference type="ARBA" id="ARBA00022527"/>
    </source>
</evidence>
<dbReference type="GO" id="GO:0042803">
    <property type="term" value="F:protein homodimerization activity"/>
    <property type="evidence" value="ECO:0007669"/>
    <property type="project" value="UniProtKB-ARBA"/>
</dbReference>
<sequence>MKLLTSPSFSPSATSISFQSNVGNTKPATIRCLARFLRRMLCTRSLPTHPFDHVMEKPDNSADVGTDCPPPDCVDKDPSPGIVARLMGLESLPEMNPVKAPALLSRSRSMSSVDYCWVEECDREGNQHRRVKTSQSFRETQAYLELEDGEFFVLSFEGGSESKELWSKQRRFKKGKTDRRKTDEKSPAERDNAGNRCCSRPGNATDLSEEADRVNIVGTTKPRRKHKGCGRSDLRIKKMEAEECSSEDASPVSVLDFGEWITDPEEATTASGLENAERSAPRDDGDLMNHPERPANEESSPGLGSWKKDFHPEMWSESTPFLSILRLKKPSTGICFLFRQQSPIFPGTPQEHCPRFSLSPCRCVNEEKEQSRSRADSFARTFRTVRMKKLGLQPSRIAVALAFVVVALTSPSLRWAVHALGSAATAAAVSGTGTVCGIVAGQRTQGIQCFHSNRTLWVRPSNASFESVAGGDNLFCGLRSGGFSLLCWDTLSGFLPRRLYYSKTVRLTALTVGDDQVCAVEVNAGIARCWRGQRGKSLFPAPEAGWKFRTLTSGSGFTCGILESNSRVLCWGRDPIGALIQSQFGNSSMWSLVAGESHACGISVAGILICQGNNDHGQLDVPFSSAFEFSELALGAKFSCAMRRRNGLAVCWGGETGRFEYDYNVVEGLSFEAIFAGLDFVCGLVTGNLTVTCWGPGWYNRLGLLNNLPLGMIIPGPCLHDPCSRCGPFPNSNALCGGSGNICRSCQVGLPFAVPLPPAFPSPSIPSSPSNDSETVSSKRTLSRLSIGFVIVGSVGVLAGTCTIVYCFWCGVCGLCRKKSDCSEQNPNPEAHLESRVHTGSNIGILRLVSERSYWSGSSSLKHVERTENFPLEELAIATNRFSHENMVGRGSFGIVYKGKLPDGREVAIKRGETGARMKKFQEKETAFGSELALLTRLHHKHLVGLVGYCQEDDERLLVYEYMRNGALHDHLHGKDNVERSSSVMNSWKMRVRVALDAARGIEYLHSYAVPPIIHRDIKSSNILLDTNWTARVSDFGLSLMGPEAGQEYTSSRAVGTVGYIDPEYYVMNVLTTKSDVYGLGVVLLELLTGRRAVFKEEDGMAPIGVVEYAVPAVLAGELRTVLDRRVGQLPPRGTEEARAVELVVNVAVRCVNLEGKDRPTVGEVVAELERALAFIWEDNSHGSLSNSTYSISSE</sequence>
<feature type="region of interest" description="Disordered" evidence="7">
    <location>
        <begin position="1"/>
        <end position="20"/>
    </location>
</feature>
<dbReference type="PROSITE" id="PS00108">
    <property type="entry name" value="PROTEIN_KINASE_ST"/>
    <property type="match status" value="1"/>
</dbReference>
<feature type="region of interest" description="Disordered" evidence="7">
    <location>
        <begin position="167"/>
        <end position="232"/>
    </location>
</feature>
<dbReference type="AlphaFoldDB" id="A0A2I0HJT9"/>
<keyword evidence="8" id="KW-1133">Transmembrane helix</keyword>
<dbReference type="Pfam" id="PF00069">
    <property type="entry name" value="Pkinase"/>
    <property type="match status" value="1"/>
</dbReference>
<evidence type="ECO:0000256" key="3">
    <source>
        <dbReference type="ARBA" id="ARBA00022741"/>
    </source>
</evidence>
<dbReference type="SMART" id="SM00220">
    <property type="entry name" value="S_TKc"/>
    <property type="match status" value="1"/>
</dbReference>
<evidence type="ECO:0000256" key="5">
    <source>
        <dbReference type="ARBA" id="ARBA00022840"/>
    </source>
</evidence>
<dbReference type="PROSITE" id="PS50011">
    <property type="entry name" value="PROTEIN_KINASE_DOM"/>
    <property type="match status" value="1"/>
</dbReference>
<reference evidence="10 11" key="1">
    <citation type="submission" date="2017-11" db="EMBL/GenBank/DDBJ databases">
        <title>De-novo sequencing of pomegranate (Punica granatum L.) genome.</title>
        <authorList>
            <person name="Akparov Z."/>
            <person name="Amiraslanov A."/>
            <person name="Hajiyeva S."/>
            <person name="Abbasov M."/>
            <person name="Kaur K."/>
            <person name="Hamwieh A."/>
            <person name="Solovyev V."/>
            <person name="Salamov A."/>
            <person name="Braich B."/>
            <person name="Kosarev P."/>
            <person name="Mahmoud A."/>
            <person name="Hajiyev E."/>
            <person name="Babayeva S."/>
            <person name="Izzatullayeva V."/>
            <person name="Mammadov A."/>
            <person name="Mammadov A."/>
            <person name="Sharifova S."/>
            <person name="Ojaghi J."/>
            <person name="Eynullazada K."/>
            <person name="Bayramov B."/>
            <person name="Abdulazimova A."/>
            <person name="Shahmuradov I."/>
        </authorList>
    </citation>
    <scope>NUCLEOTIDE SEQUENCE [LARGE SCALE GENOMIC DNA]</scope>
    <source>
        <strain evidence="11">cv. AG2017</strain>
        <tissue evidence="10">Leaf</tissue>
    </source>
</reference>
<keyword evidence="8" id="KW-0812">Transmembrane</keyword>
<keyword evidence="11" id="KW-1185">Reference proteome</keyword>
<dbReference type="InterPro" id="IPR008271">
    <property type="entry name" value="Ser/Thr_kinase_AS"/>
</dbReference>
<dbReference type="Gene3D" id="1.10.510.10">
    <property type="entry name" value="Transferase(Phosphotransferase) domain 1"/>
    <property type="match status" value="1"/>
</dbReference>
<feature type="region of interest" description="Disordered" evidence="7">
    <location>
        <begin position="266"/>
        <end position="305"/>
    </location>
</feature>
<dbReference type="InterPro" id="IPR011009">
    <property type="entry name" value="Kinase-like_dom_sf"/>
</dbReference>
<dbReference type="InterPro" id="IPR032795">
    <property type="entry name" value="DUF3741-assoc"/>
</dbReference>